<comment type="caution">
    <text evidence="1">The sequence shown here is derived from an EMBL/GenBank/DDBJ whole genome shotgun (WGS) entry which is preliminary data.</text>
</comment>
<evidence type="ECO:0000313" key="2">
    <source>
        <dbReference type="Proteomes" id="UP000185557"/>
    </source>
</evidence>
<name>A0A1U7IYH3_9CYAN</name>
<dbReference type="AlphaFoldDB" id="A0A1U7IYH3"/>
<gene>
    <name evidence="1" type="ORF">NIES30_24495</name>
</gene>
<sequence>MFTRNGHAWFRNRFPGWDYLEVPYYGTKSIIRWYGKLEILGEQPEDTLPSDHLTAHQFSLLKGIGVGYLKKICRQEGLEKFRLKFPGWSFHENLNALTYFRCGPEVEVLKLAQFAQRMNTNPSSVDEWVKKGSFADKFPDWEVQTLPVKGSKSKSWFFSPKVTSQIKPINTQDLNQSTNNPVVSSSIELEEDADDSKGWSSEWQAALTLAQVNLPEFHINLTAAEFADLVGTNPPRVNDAARKGLQYFKERFGENCSFQNFPHVRRLSHRRLFVFYGTVHPLARKDIGSSLLSESDFSKYVNTTLHEVRDYSQQGHQAFREKWPEWEFVEHQSASGLERWYGSVKSLGDQPKSSKATKFKG</sequence>
<keyword evidence="2" id="KW-1185">Reference proteome</keyword>
<protein>
    <submittedName>
        <fullName evidence="1">Uncharacterized protein</fullName>
    </submittedName>
</protein>
<accession>A0A1U7IYH3</accession>
<dbReference type="EMBL" id="MRCG01000031">
    <property type="protein sequence ID" value="OKH43605.1"/>
    <property type="molecule type" value="Genomic_DNA"/>
</dbReference>
<reference evidence="1 2" key="1">
    <citation type="submission" date="2016-11" db="EMBL/GenBank/DDBJ databases">
        <title>Draft Genome Sequences of Nine Cyanobacterial Strains from Diverse Habitats.</title>
        <authorList>
            <person name="Zhu T."/>
            <person name="Hou S."/>
            <person name="Lu X."/>
            <person name="Hess W.R."/>
        </authorList>
    </citation>
    <scope>NUCLEOTIDE SEQUENCE [LARGE SCALE GENOMIC DNA]</scope>
    <source>
        <strain evidence="1 2">NIES-30</strain>
    </source>
</reference>
<organism evidence="1 2">
    <name type="scientific">Phormidium tenue NIES-30</name>
    <dbReference type="NCBI Taxonomy" id="549789"/>
    <lineage>
        <taxon>Bacteria</taxon>
        <taxon>Bacillati</taxon>
        <taxon>Cyanobacteriota</taxon>
        <taxon>Cyanophyceae</taxon>
        <taxon>Oscillatoriophycideae</taxon>
        <taxon>Oscillatoriales</taxon>
        <taxon>Oscillatoriaceae</taxon>
        <taxon>Phormidium</taxon>
    </lineage>
</organism>
<proteinExistence type="predicted"/>
<dbReference type="Proteomes" id="UP000185557">
    <property type="component" value="Unassembled WGS sequence"/>
</dbReference>
<evidence type="ECO:0000313" key="1">
    <source>
        <dbReference type="EMBL" id="OKH43605.1"/>
    </source>
</evidence>